<reference evidence="2 3" key="2">
    <citation type="journal article" date="2013" name="Plant Cell Physiol.">
        <title>Rice Annotation Project Database (RAP-DB): an integrative and interactive database for rice genomics.</title>
        <authorList>
            <person name="Sakai H."/>
            <person name="Lee S.S."/>
            <person name="Tanaka T."/>
            <person name="Numa H."/>
            <person name="Kim J."/>
            <person name="Kawahara Y."/>
            <person name="Wakimoto H."/>
            <person name="Yang C.C."/>
            <person name="Iwamoto M."/>
            <person name="Abe T."/>
            <person name="Yamada Y."/>
            <person name="Muto A."/>
            <person name="Inokuchi H."/>
            <person name="Ikemura T."/>
            <person name="Matsumoto T."/>
            <person name="Sasaki T."/>
            <person name="Itoh T."/>
        </authorList>
    </citation>
    <scope>NUCLEOTIDE SEQUENCE [LARGE SCALE GENOMIC DNA]</scope>
    <source>
        <strain evidence="3">cv. Nipponbare</strain>
    </source>
</reference>
<dbReference type="InParanoid" id="A0A0P0VIB7"/>
<dbReference type="EMBL" id="AP014958">
    <property type="protein sequence ID" value="BAS78371.1"/>
    <property type="molecule type" value="Genomic_DNA"/>
</dbReference>
<feature type="region of interest" description="Disordered" evidence="1">
    <location>
        <begin position="74"/>
        <end position="100"/>
    </location>
</feature>
<organism evidence="2 3">
    <name type="scientific">Oryza sativa subsp. japonica</name>
    <name type="common">Rice</name>
    <dbReference type="NCBI Taxonomy" id="39947"/>
    <lineage>
        <taxon>Eukaryota</taxon>
        <taxon>Viridiplantae</taxon>
        <taxon>Streptophyta</taxon>
        <taxon>Embryophyta</taxon>
        <taxon>Tracheophyta</taxon>
        <taxon>Spermatophyta</taxon>
        <taxon>Magnoliopsida</taxon>
        <taxon>Liliopsida</taxon>
        <taxon>Poales</taxon>
        <taxon>Poaceae</taxon>
        <taxon>BOP clade</taxon>
        <taxon>Oryzoideae</taxon>
        <taxon>Oryzeae</taxon>
        <taxon>Oryzinae</taxon>
        <taxon>Oryza</taxon>
        <taxon>Oryza sativa</taxon>
    </lineage>
</organism>
<dbReference type="PaxDb" id="39947-A0A0P0VIB7"/>
<evidence type="ECO:0000256" key="1">
    <source>
        <dbReference type="SAM" id="MobiDB-lite"/>
    </source>
</evidence>
<evidence type="ECO:0000313" key="3">
    <source>
        <dbReference type="Proteomes" id="UP000059680"/>
    </source>
</evidence>
<sequence length="100" mass="10651">MPDHQRRLPQSHTLTAVVAARDDLGSGGDSDGGRRRLGTTSATTGGSGGVRWRRWLRPGATTARSLVGVAVECGNSGDSQGRPRFCLRRGSDGVRRRKHG</sequence>
<name>A0A0P0VIB7_ORYSJ</name>
<proteinExistence type="predicted"/>
<feature type="region of interest" description="Disordered" evidence="1">
    <location>
        <begin position="20"/>
        <end position="52"/>
    </location>
</feature>
<dbReference type="Proteomes" id="UP000059680">
    <property type="component" value="Chromosome 2"/>
</dbReference>
<reference evidence="2 3" key="3">
    <citation type="journal article" date="2013" name="Rice">
        <title>Improvement of the Oryza sativa Nipponbare reference genome using next generation sequence and optical map data.</title>
        <authorList>
            <person name="Kawahara Y."/>
            <person name="de la Bastide M."/>
            <person name="Hamilton J.P."/>
            <person name="Kanamori H."/>
            <person name="McCombie W.R."/>
            <person name="Ouyang S."/>
            <person name="Schwartz D.C."/>
            <person name="Tanaka T."/>
            <person name="Wu J."/>
            <person name="Zhou S."/>
            <person name="Childs K.L."/>
            <person name="Davidson R.M."/>
            <person name="Lin H."/>
            <person name="Quesada-Ocampo L."/>
            <person name="Vaillancourt B."/>
            <person name="Sakai H."/>
            <person name="Lee S.S."/>
            <person name="Kim J."/>
            <person name="Numa H."/>
            <person name="Itoh T."/>
            <person name="Buell C.R."/>
            <person name="Matsumoto T."/>
        </authorList>
    </citation>
    <scope>NUCLEOTIDE SEQUENCE [LARGE SCALE GENOMIC DNA]</scope>
    <source>
        <strain evidence="3">cv. Nipponbare</strain>
    </source>
</reference>
<reference evidence="3" key="1">
    <citation type="journal article" date="2005" name="Nature">
        <title>The map-based sequence of the rice genome.</title>
        <authorList>
            <consortium name="International rice genome sequencing project (IRGSP)"/>
            <person name="Matsumoto T."/>
            <person name="Wu J."/>
            <person name="Kanamori H."/>
            <person name="Katayose Y."/>
            <person name="Fujisawa M."/>
            <person name="Namiki N."/>
            <person name="Mizuno H."/>
            <person name="Yamamoto K."/>
            <person name="Antonio B.A."/>
            <person name="Baba T."/>
            <person name="Sakata K."/>
            <person name="Nagamura Y."/>
            <person name="Aoki H."/>
            <person name="Arikawa K."/>
            <person name="Arita K."/>
            <person name="Bito T."/>
            <person name="Chiden Y."/>
            <person name="Fujitsuka N."/>
            <person name="Fukunaka R."/>
            <person name="Hamada M."/>
            <person name="Harada C."/>
            <person name="Hayashi A."/>
            <person name="Hijishita S."/>
            <person name="Honda M."/>
            <person name="Hosokawa S."/>
            <person name="Ichikawa Y."/>
            <person name="Idonuma A."/>
            <person name="Iijima M."/>
            <person name="Ikeda M."/>
            <person name="Ikeno M."/>
            <person name="Ito K."/>
            <person name="Ito S."/>
            <person name="Ito T."/>
            <person name="Ito Y."/>
            <person name="Ito Y."/>
            <person name="Iwabuchi A."/>
            <person name="Kamiya K."/>
            <person name="Karasawa W."/>
            <person name="Kurita K."/>
            <person name="Katagiri S."/>
            <person name="Kikuta A."/>
            <person name="Kobayashi H."/>
            <person name="Kobayashi N."/>
            <person name="Machita K."/>
            <person name="Maehara T."/>
            <person name="Masukawa M."/>
            <person name="Mizubayashi T."/>
            <person name="Mukai Y."/>
            <person name="Nagasaki H."/>
            <person name="Nagata Y."/>
            <person name="Naito S."/>
            <person name="Nakashima M."/>
            <person name="Nakama Y."/>
            <person name="Nakamichi Y."/>
            <person name="Nakamura M."/>
            <person name="Meguro A."/>
            <person name="Negishi M."/>
            <person name="Ohta I."/>
            <person name="Ohta T."/>
            <person name="Okamoto M."/>
            <person name="Ono N."/>
            <person name="Saji S."/>
            <person name="Sakaguchi M."/>
            <person name="Sakai K."/>
            <person name="Shibata M."/>
            <person name="Shimokawa T."/>
            <person name="Song J."/>
            <person name="Takazaki Y."/>
            <person name="Terasawa K."/>
            <person name="Tsugane M."/>
            <person name="Tsuji K."/>
            <person name="Ueda S."/>
            <person name="Waki K."/>
            <person name="Yamagata H."/>
            <person name="Yamamoto M."/>
            <person name="Yamamoto S."/>
            <person name="Yamane H."/>
            <person name="Yoshiki S."/>
            <person name="Yoshihara R."/>
            <person name="Yukawa K."/>
            <person name="Zhong H."/>
            <person name="Yano M."/>
            <person name="Yuan Q."/>
            <person name="Ouyang S."/>
            <person name="Liu J."/>
            <person name="Jones K.M."/>
            <person name="Gansberger K."/>
            <person name="Moffat K."/>
            <person name="Hill J."/>
            <person name="Bera J."/>
            <person name="Fadrosh D."/>
            <person name="Jin S."/>
            <person name="Johri S."/>
            <person name="Kim M."/>
            <person name="Overton L."/>
            <person name="Reardon M."/>
            <person name="Tsitrin T."/>
            <person name="Vuong H."/>
            <person name="Weaver B."/>
            <person name="Ciecko A."/>
            <person name="Tallon L."/>
            <person name="Jackson J."/>
            <person name="Pai G."/>
            <person name="Aken S.V."/>
            <person name="Utterback T."/>
            <person name="Reidmuller S."/>
            <person name="Feldblyum T."/>
            <person name="Hsiao J."/>
            <person name="Zismann V."/>
            <person name="Iobst S."/>
            <person name="de Vazeille A.R."/>
            <person name="Buell C.R."/>
            <person name="Ying K."/>
            <person name="Li Y."/>
            <person name="Lu T."/>
            <person name="Huang Y."/>
            <person name="Zhao Q."/>
            <person name="Feng Q."/>
            <person name="Zhang L."/>
            <person name="Zhu J."/>
            <person name="Weng Q."/>
            <person name="Mu J."/>
            <person name="Lu Y."/>
            <person name="Fan D."/>
            <person name="Liu Y."/>
            <person name="Guan J."/>
            <person name="Zhang Y."/>
            <person name="Yu S."/>
            <person name="Liu X."/>
            <person name="Zhang Y."/>
            <person name="Hong G."/>
            <person name="Han B."/>
            <person name="Choisne N."/>
            <person name="Demange N."/>
            <person name="Orjeda G."/>
            <person name="Samain S."/>
            <person name="Cattolico L."/>
            <person name="Pelletier E."/>
            <person name="Couloux A."/>
            <person name="Segurens B."/>
            <person name="Wincker P."/>
            <person name="D'Hont A."/>
            <person name="Scarpelli C."/>
            <person name="Weissenbach J."/>
            <person name="Salanoubat M."/>
            <person name="Quetier F."/>
            <person name="Yu Y."/>
            <person name="Kim H.R."/>
            <person name="Rambo T."/>
            <person name="Currie J."/>
            <person name="Collura K."/>
            <person name="Luo M."/>
            <person name="Yang T."/>
            <person name="Ammiraju J.S.S."/>
            <person name="Engler F."/>
            <person name="Soderlund C."/>
            <person name="Wing R.A."/>
            <person name="Palmer L.E."/>
            <person name="de la Bastide M."/>
            <person name="Spiegel L."/>
            <person name="Nascimento L."/>
            <person name="Zutavern T."/>
            <person name="O'Shaughnessy A."/>
            <person name="Dike S."/>
            <person name="Dedhia N."/>
            <person name="Preston R."/>
            <person name="Balija V."/>
            <person name="McCombie W.R."/>
            <person name="Chow T."/>
            <person name="Chen H."/>
            <person name="Chung M."/>
            <person name="Chen C."/>
            <person name="Shaw J."/>
            <person name="Wu H."/>
            <person name="Hsiao K."/>
            <person name="Chao Y."/>
            <person name="Chu M."/>
            <person name="Cheng C."/>
            <person name="Hour A."/>
            <person name="Lee P."/>
            <person name="Lin S."/>
            <person name="Lin Y."/>
            <person name="Liou J."/>
            <person name="Liu S."/>
            <person name="Hsing Y."/>
            <person name="Raghuvanshi S."/>
            <person name="Mohanty A."/>
            <person name="Bharti A.K."/>
            <person name="Gaur A."/>
            <person name="Gupta V."/>
            <person name="Kumar D."/>
            <person name="Ravi V."/>
            <person name="Vij S."/>
            <person name="Kapur A."/>
            <person name="Khurana P."/>
            <person name="Khurana P."/>
            <person name="Khurana J.P."/>
            <person name="Tyagi A.K."/>
            <person name="Gaikwad K."/>
            <person name="Singh A."/>
            <person name="Dalal V."/>
            <person name="Srivastava S."/>
            <person name="Dixit A."/>
            <person name="Pal A.K."/>
            <person name="Ghazi I.A."/>
            <person name="Yadav M."/>
            <person name="Pandit A."/>
            <person name="Bhargava A."/>
            <person name="Sureshbabu K."/>
            <person name="Batra K."/>
            <person name="Sharma T.R."/>
            <person name="Mohapatra T."/>
            <person name="Singh N.K."/>
            <person name="Messing J."/>
            <person name="Nelson A.B."/>
            <person name="Fuks G."/>
            <person name="Kavchok S."/>
            <person name="Keizer G."/>
            <person name="Linton E."/>
            <person name="Llaca V."/>
            <person name="Song R."/>
            <person name="Tanyolac B."/>
            <person name="Young S."/>
            <person name="Ho-Il K."/>
            <person name="Hahn J.H."/>
            <person name="Sangsakoo G."/>
            <person name="Vanavichit A."/>
            <person name="de Mattos Luiz.A.T."/>
            <person name="Zimmer P.D."/>
            <person name="Malone G."/>
            <person name="Dellagostin O."/>
            <person name="de Oliveira A.C."/>
            <person name="Bevan M."/>
            <person name="Bancroft I."/>
            <person name="Minx P."/>
            <person name="Cordum H."/>
            <person name="Wilson R."/>
            <person name="Cheng Z."/>
            <person name="Jin W."/>
            <person name="Jiang J."/>
            <person name="Leong S.A."/>
            <person name="Iwama H."/>
            <person name="Gojobori T."/>
            <person name="Itoh T."/>
            <person name="Niimura Y."/>
            <person name="Fujii Y."/>
            <person name="Habara T."/>
            <person name="Sakai H."/>
            <person name="Sato Y."/>
            <person name="Wilson G."/>
            <person name="Kumar K."/>
            <person name="McCouch S."/>
            <person name="Juretic N."/>
            <person name="Hoen D."/>
            <person name="Wright S."/>
            <person name="Bruskiewich R."/>
            <person name="Bureau T."/>
            <person name="Miyao A."/>
            <person name="Hirochika H."/>
            <person name="Nishikawa T."/>
            <person name="Kadowaki K."/>
            <person name="Sugiura M."/>
            <person name="Burr B."/>
            <person name="Sasaki T."/>
        </authorList>
    </citation>
    <scope>NUCLEOTIDE SEQUENCE [LARGE SCALE GENOMIC DNA]</scope>
    <source>
        <strain evidence="3">cv. Nipponbare</strain>
    </source>
</reference>
<gene>
    <name evidence="2" type="ordered locus">Os02g0319900</name>
    <name evidence="2" type="ORF">OSNPB_020319900</name>
</gene>
<dbReference type="AlphaFoldDB" id="A0A0P0VIB7"/>
<evidence type="ECO:0000313" key="2">
    <source>
        <dbReference type="EMBL" id="BAS78371.1"/>
    </source>
</evidence>
<protein>
    <submittedName>
        <fullName evidence="2">Os02g0319900 protein</fullName>
    </submittedName>
</protein>
<keyword evidence="3" id="KW-1185">Reference proteome</keyword>
<accession>A0A0P0VIB7</accession>